<dbReference type="Pfam" id="PF09346">
    <property type="entry name" value="SMI1_KNR4"/>
    <property type="match status" value="1"/>
</dbReference>
<dbReference type="EMBL" id="JACHIP010000045">
    <property type="protein sequence ID" value="MBB5061463.1"/>
    <property type="molecule type" value="Genomic_DNA"/>
</dbReference>
<evidence type="ECO:0000313" key="3">
    <source>
        <dbReference type="Proteomes" id="UP000540989"/>
    </source>
</evidence>
<dbReference type="Gene3D" id="3.40.1580.10">
    <property type="entry name" value="SMI1/KNR4-like"/>
    <property type="match status" value="1"/>
</dbReference>
<evidence type="ECO:0000259" key="1">
    <source>
        <dbReference type="Pfam" id="PF09346"/>
    </source>
</evidence>
<feature type="domain" description="Knr4/Smi1-like" evidence="1">
    <location>
        <begin position="10"/>
        <end position="111"/>
    </location>
</feature>
<evidence type="ECO:0000313" key="2">
    <source>
        <dbReference type="EMBL" id="MBB5061463.1"/>
    </source>
</evidence>
<sequence>MSLLIASSRVSLPTQYLDLLRYSNGGEGPLALEPLWFALYSTSECIELFHSDSAVATSFPGFVFFGTNGGLEMIGFAITTDAPWRIVMLDPIAGTSSCVEIAPDISAFIRQIGVEG</sequence>
<protein>
    <recommendedName>
        <fullName evidence="1">Knr4/Smi1-like domain-containing protein</fullName>
    </recommendedName>
</protein>
<accession>A0A7W7ZKE3</accession>
<organism evidence="2 3">
    <name type="scientific">Granulicella aggregans</name>
    <dbReference type="NCBI Taxonomy" id="474949"/>
    <lineage>
        <taxon>Bacteria</taxon>
        <taxon>Pseudomonadati</taxon>
        <taxon>Acidobacteriota</taxon>
        <taxon>Terriglobia</taxon>
        <taxon>Terriglobales</taxon>
        <taxon>Acidobacteriaceae</taxon>
        <taxon>Granulicella</taxon>
    </lineage>
</organism>
<dbReference type="AlphaFoldDB" id="A0A7W7ZKE3"/>
<proteinExistence type="predicted"/>
<comment type="caution">
    <text evidence="2">The sequence shown here is derived from an EMBL/GenBank/DDBJ whole genome shotgun (WGS) entry which is preliminary data.</text>
</comment>
<dbReference type="Proteomes" id="UP000540989">
    <property type="component" value="Unassembled WGS sequence"/>
</dbReference>
<dbReference type="SUPFAM" id="SSF160631">
    <property type="entry name" value="SMI1/KNR4-like"/>
    <property type="match status" value="1"/>
</dbReference>
<gene>
    <name evidence="2" type="ORF">HDF16_006199</name>
</gene>
<dbReference type="InterPro" id="IPR018958">
    <property type="entry name" value="Knr4/Smi1-like_dom"/>
</dbReference>
<dbReference type="InterPro" id="IPR037883">
    <property type="entry name" value="Knr4/Smi1-like_sf"/>
</dbReference>
<keyword evidence="3" id="KW-1185">Reference proteome</keyword>
<reference evidence="2 3" key="1">
    <citation type="submission" date="2020-08" db="EMBL/GenBank/DDBJ databases">
        <title>Genomic Encyclopedia of Type Strains, Phase IV (KMG-V): Genome sequencing to study the core and pangenomes of soil and plant-associated prokaryotes.</title>
        <authorList>
            <person name="Whitman W."/>
        </authorList>
    </citation>
    <scope>NUCLEOTIDE SEQUENCE [LARGE SCALE GENOMIC DNA]</scope>
    <source>
        <strain evidence="2 3">M8UP14</strain>
    </source>
</reference>
<name>A0A7W7ZKE3_9BACT</name>